<evidence type="ECO:0000313" key="2">
    <source>
        <dbReference type="Proteomes" id="UP000488299"/>
    </source>
</evidence>
<dbReference type="InterPro" id="IPR007838">
    <property type="entry name" value="Cell_div_ZapA-like"/>
</dbReference>
<keyword evidence="1" id="KW-0132">Cell division</keyword>
<dbReference type="AlphaFoldDB" id="A0A7J5TZ27"/>
<organism evidence="1 2">
    <name type="scientific">Rudanella paleaurantiibacter</name>
    <dbReference type="NCBI Taxonomy" id="2614655"/>
    <lineage>
        <taxon>Bacteria</taxon>
        <taxon>Pseudomonadati</taxon>
        <taxon>Bacteroidota</taxon>
        <taxon>Cytophagia</taxon>
        <taxon>Cytophagales</taxon>
        <taxon>Cytophagaceae</taxon>
        <taxon>Rudanella</taxon>
    </lineage>
</organism>
<dbReference type="Proteomes" id="UP000488299">
    <property type="component" value="Unassembled WGS sequence"/>
</dbReference>
<dbReference type="Pfam" id="PF05164">
    <property type="entry name" value="ZapA"/>
    <property type="match status" value="1"/>
</dbReference>
<reference evidence="1 2" key="1">
    <citation type="submission" date="2019-10" db="EMBL/GenBank/DDBJ databases">
        <title>Rudanella paleaurantiibacter sp. nov., isolated from sludge.</title>
        <authorList>
            <person name="Xu S.Q."/>
        </authorList>
    </citation>
    <scope>NUCLEOTIDE SEQUENCE [LARGE SCALE GENOMIC DNA]</scope>
    <source>
        <strain evidence="1 2">HX-22-17</strain>
    </source>
</reference>
<accession>A0A7J5TZ27</accession>
<dbReference type="InterPro" id="IPR036192">
    <property type="entry name" value="Cell_div_ZapA-like_sf"/>
</dbReference>
<protein>
    <submittedName>
        <fullName evidence="1">Cell division protein ZapA</fullName>
    </submittedName>
</protein>
<keyword evidence="2" id="KW-1185">Reference proteome</keyword>
<name>A0A7J5TZ27_9BACT</name>
<dbReference type="EMBL" id="WELI01000005">
    <property type="protein sequence ID" value="KAB7730386.1"/>
    <property type="molecule type" value="Genomic_DNA"/>
</dbReference>
<comment type="caution">
    <text evidence="1">The sequence shown here is derived from an EMBL/GenBank/DDBJ whole genome shotgun (WGS) entry which is preliminary data.</text>
</comment>
<keyword evidence="1" id="KW-0131">Cell cycle</keyword>
<sequence length="96" mass="11311">MEDRLSIRIKVADRELRLKSQPEEEYFVRQAAAMIAERIDFYRANGWHDNQEILSMIAIDCIVARLKGDEQVQRMQRMVFDKITQLDQSISLNLTP</sequence>
<dbReference type="RefSeq" id="WP_019990767.1">
    <property type="nucleotide sequence ID" value="NZ_WELI01000005.1"/>
</dbReference>
<gene>
    <name evidence="1" type="primary">zapA</name>
    <name evidence="1" type="ORF">F5984_14640</name>
</gene>
<dbReference type="GO" id="GO:0051301">
    <property type="term" value="P:cell division"/>
    <property type="evidence" value="ECO:0007669"/>
    <property type="project" value="UniProtKB-KW"/>
</dbReference>
<evidence type="ECO:0000313" key="1">
    <source>
        <dbReference type="EMBL" id="KAB7730386.1"/>
    </source>
</evidence>
<dbReference type="SUPFAM" id="SSF102829">
    <property type="entry name" value="Cell division protein ZapA-like"/>
    <property type="match status" value="1"/>
</dbReference>
<proteinExistence type="predicted"/>